<feature type="transmembrane region" description="Helical" evidence="1">
    <location>
        <begin position="88"/>
        <end position="108"/>
    </location>
</feature>
<feature type="transmembrane region" description="Helical" evidence="1">
    <location>
        <begin position="120"/>
        <end position="140"/>
    </location>
</feature>
<comment type="caution">
    <text evidence="2">The sequence shown here is derived from an EMBL/GenBank/DDBJ whole genome shotgun (WGS) entry which is preliminary data.</text>
</comment>
<reference evidence="2 3" key="1">
    <citation type="journal article" date="2015" name="Stand. Genomic Sci.">
        <title>Genomic Encyclopedia of Bacterial and Archaeal Type Strains, Phase III: the genomes of soil and plant-associated and newly described type strains.</title>
        <authorList>
            <person name="Whitman W.B."/>
            <person name="Woyke T."/>
            <person name="Klenk H.P."/>
            <person name="Zhou Y."/>
            <person name="Lilburn T.G."/>
            <person name="Beck B.J."/>
            <person name="De Vos P."/>
            <person name="Vandamme P."/>
            <person name="Eisen J.A."/>
            <person name="Garrity G."/>
            <person name="Hugenholtz P."/>
            <person name="Kyrpides N.C."/>
        </authorList>
    </citation>
    <scope>NUCLEOTIDE SEQUENCE [LARGE SCALE GENOMIC DNA]</scope>
    <source>
        <strain evidence="2 3">CGMCC 1.10821</strain>
    </source>
</reference>
<name>A0A562LEK7_9GAMM</name>
<keyword evidence="1" id="KW-0472">Membrane</keyword>
<dbReference type="RefSeq" id="WP_144897803.1">
    <property type="nucleotide sequence ID" value="NZ_VLKN01000001.1"/>
</dbReference>
<dbReference type="AlphaFoldDB" id="A0A562LEK7"/>
<keyword evidence="3" id="KW-1185">Reference proteome</keyword>
<keyword evidence="1" id="KW-1133">Transmembrane helix</keyword>
<organism evidence="2 3">
    <name type="scientific">Luteimonas cucumeris</name>
    <dbReference type="NCBI Taxonomy" id="985012"/>
    <lineage>
        <taxon>Bacteria</taxon>
        <taxon>Pseudomonadati</taxon>
        <taxon>Pseudomonadota</taxon>
        <taxon>Gammaproteobacteria</taxon>
        <taxon>Lysobacterales</taxon>
        <taxon>Lysobacteraceae</taxon>
        <taxon>Luteimonas</taxon>
    </lineage>
</organism>
<dbReference type="OrthoDB" id="6024775at2"/>
<evidence type="ECO:0000313" key="3">
    <source>
        <dbReference type="Proteomes" id="UP000315167"/>
    </source>
</evidence>
<evidence type="ECO:0000313" key="2">
    <source>
        <dbReference type="EMBL" id="TWI05995.1"/>
    </source>
</evidence>
<proteinExistence type="predicted"/>
<protein>
    <submittedName>
        <fullName evidence="2">Uncharacterized protein</fullName>
    </submittedName>
</protein>
<dbReference type="EMBL" id="VLKN01000001">
    <property type="protein sequence ID" value="TWI05995.1"/>
    <property type="molecule type" value="Genomic_DNA"/>
</dbReference>
<evidence type="ECO:0000256" key="1">
    <source>
        <dbReference type="SAM" id="Phobius"/>
    </source>
</evidence>
<sequence length="153" mass="16616">MNIGNRNGHDKALLDEREWQAQENALRDERLGIGASGDDPLVAGYRTVARALREAPEVALPADFARDVARAAVAQGSSAHIDARLEQILLRLLVVALVLSGTAALAFYGNQALLAIDARLTTWGLALATCMALTWAFDWLRRIRHDGDPLHPA</sequence>
<gene>
    <name evidence="2" type="ORF">IP90_00257</name>
</gene>
<keyword evidence="1" id="KW-0812">Transmembrane</keyword>
<dbReference type="Proteomes" id="UP000315167">
    <property type="component" value="Unassembled WGS sequence"/>
</dbReference>
<accession>A0A562LEK7</accession>